<accession>A0A0C9WK15</accession>
<keyword evidence="2" id="KW-1185">Reference proteome</keyword>
<sequence>MPSIPIPQEIIETIIAQLGFLGDDGSLRACALVSHSFLSAAQSYLFQTVRLDHFDGRRKRHEHFHILLLDKPHIGTYVYNLLLGDEHEDTFGETPSSWITDTEYLSNILPFLNRLQAFSLSFSSEMTEWSSMSRNARLALESLFRLPSLRSVALQFISGVPAHILLSLTKLVELSLSSVHVDIVDSLTETTQPANLSTLVLRGCSPRTILTLHSTLRNSPKSLQRLILTPTYDTSFCASVWELMREGGSGITRFEWLPSAHYFSSIGPIDIGVLSDIRVLRFSASFRQRSSVNQPLNDFLSLLGQLCKQSNHIETIILECHYIKGDDAKQPSVDWKALDALLRRKEFCALQRVSVRLSVSSCPTMERWKFKGAFAYQLKDTRSHGVDVSIEDHWSSAMRWLA</sequence>
<evidence type="ECO:0008006" key="3">
    <source>
        <dbReference type="Google" id="ProtNLM"/>
    </source>
</evidence>
<organism evidence="1 2">
    <name type="scientific">Laccaria amethystina LaAM-08-1</name>
    <dbReference type="NCBI Taxonomy" id="1095629"/>
    <lineage>
        <taxon>Eukaryota</taxon>
        <taxon>Fungi</taxon>
        <taxon>Dikarya</taxon>
        <taxon>Basidiomycota</taxon>
        <taxon>Agaricomycotina</taxon>
        <taxon>Agaricomycetes</taxon>
        <taxon>Agaricomycetidae</taxon>
        <taxon>Agaricales</taxon>
        <taxon>Agaricineae</taxon>
        <taxon>Hydnangiaceae</taxon>
        <taxon>Laccaria</taxon>
    </lineage>
</organism>
<dbReference type="SUPFAM" id="SSF52058">
    <property type="entry name" value="L domain-like"/>
    <property type="match status" value="1"/>
</dbReference>
<dbReference type="EMBL" id="KN838748">
    <property type="protein sequence ID" value="KIJ95654.1"/>
    <property type="molecule type" value="Genomic_DNA"/>
</dbReference>
<dbReference type="AlphaFoldDB" id="A0A0C9WK15"/>
<dbReference type="Proteomes" id="UP000054477">
    <property type="component" value="Unassembled WGS sequence"/>
</dbReference>
<gene>
    <name evidence="1" type="ORF">K443DRAFT_682869</name>
</gene>
<reference evidence="1 2" key="1">
    <citation type="submission" date="2014-04" db="EMBL/GenBank/DDBJ databases">
        <authorList>
            <consortium name="DOE Joint Genome Institute"/>
            <person name="Kuo A."/>
            <person name="Kohler A."/>
            <person name="Nagy L.G."/>
            <person name="Floudas D."/>
            <person name="Copeland A."/>
            <person name="Barry K.W."/>
            <person name="Cichocki N."/>
            <person name="Veneault-Fourrey C."/>
            <person name="LaButti K."/>
            <person name="Lindquist E.A."/>
            <person name="Lipzen A."/>
            <person name="Lundell T."/>
            <person name="Morin E."/>
            <person name="Murat C."/>
            <person name="Sun H."/>
            <person name="Tunlid A."/>
            <person name="Henrissat B."/>
            <person name="Grigoriev I.V."/>
            <person name="Hibbett D.S."/>
            <person name="Martin F."/>
            <person name="Nordberg H.P."/>
            <person name="Cantor M.N."/>
            <person name="Hua S.X."/>
        </authorList>
    </citation>
    <scope>NUCLEOTIDE SEQUENCE [LARGE SCALE GENOMIC DNA]</scope>
    <source>
        <strain evidence="1 2">LaAM-08-1</strain>
    </source>
</reference>
<reference evidence="2" key="2">
    <citation type="submission" date="2015-01" db="EMBL/GenBank/DDBJ databases">
        <title>Evolutionary Origins and Diversification of the Mycorrhizal Mutualists.</title>
        <authorList>
            <consortium name="DOE Joint Genome Institute"/>
            <consortium name="Mycorrhizal Genomics Consortium"/>
            <person name="Kohler A."/>
            <person name="Kuo A."/>
            <person name="Nagy L.G."/>
            <person name="Floudas D."/>
            <person name="Copeland A."/>
            <person name="Barry K.W."/>
            <person name="Cichocki N."/>
            <person name="Veneault-Fourrey C."/>
            <person name="LaButti K."/>
            <person name="Lindquist E.A."/>
            <person name="Lipzen A."/>
            <person name="Lundell T."/>
            <person name="Morin E."/>
            <person name="Murat C."/>
            <person name="Riley R."/>
            <person name="Ohm R."/>
            <person name="Sun H."/>
            <person name="Tunlid A."/>
            <person name="Henrissat B."/>
            <person name="Grigoriev I.V."/>
            <person name="Hibbett D.S."/>
            <person name="Martin F."/>
        </authorList>
    </citation>
    <scope>NUCLEOTIDE SEQUENCE [LARGE SCALE GENOMIC DNA]</scope>
    <source>
        <strain evidence="2">LaAM-08-1</strain>
    </source>
</reference>
<dbReference type="HOGENOM" id="CLU_662320_0_0_1"/>
<evidence type="ECO:0000313" key="1">
    <source>
        <dbReference type="EMBL" id="KIJ95654.1"/>
    </source>
</evidence>
<dbReference type="OrthoDB" id="2921488at2759"/>
<proteinExistence type="predicted"/>
<protein>
    <recommendedName>
        <fullName evidence="3">F-box domain-containing protein</fullName>
    </recommendedName>
</protein>
<evidence type="ECO:0000313" key="2">
    <source>
        <dbReference type="Proteomes" id="UP000054477"/>
    </source>
</evidence>
<name>A0A0C9WK15_9AGAR</name>